<dbReference type="Gene3D" id="3.40.50.2300">
    <property type="match status" value="1"/>
</dbReference>
<dbReference type="EMBL" id="JAHHIF010000052">
    <property type="protein sequence ID" value="MBW4547966.1"/>
    <property type="molecule type" value="Genomic_DNA"/>
</dbReference>
<evidence type="ECO:0000313" key="8">
    <source>
        <dbReference type="Proteomes" id="UP000753908"/>
    </source>
</evidence>
<dbReference type="GO" id="GO:0006355">
    <property type="term" value="P:regulation of DNA-templated transcription"/>
    <property type="evidence" value="ECO:0007669"/>
    <property type="project" value="InterPro"/>
</dbReference>
<dbReference type="InterPro" id="IPR050595">
    <property type="entry name" value="Bact_response_regulator"/>
</dbReference>
<dbReference type="PROSITE" id="PS50110">
    <property type="entry name" value="RESPONSE_REGULATORY"/>
    <property type="match status" value="1"/>
</dbReference>
<evidence type="ECO:0000259" key="6">
    <source>
        <dbReference type="PROSITE" id="PS50113"/>
    </source>
</evidence>
<dbReference type="PROSITE" id="PS50113">
    <property type="entry name" value="PAC"/>
    <property type="match status" value="1"/>
</dbReference>
<dbReference type="Pfam" id="PF00072">
    <property type="entry name" value="Response_reg"/>
    <property type="match status" value="1"/>
</dbReference>
<dbReference type="PROSITE" id="PS50112">
    <property type="entry name" value="PAS"/>
    <property type="match status" value="1"/>
</dbReference>
<dbReference type="PANTHER" id="PTHR44591:SF3">
    <property type="entry name" value="RESPONSE REGULATORY DOMAIN-CONTAINING PROTEIN"/>
    <property type="match status" value="1"/>
</dbReference>
<accession>A0A951UDR3</accession>
<dbReference type="SMART" id="SM00448">
    <property type="entry name" value="REC"/>
    <property type="match status" value="1"/>
</dbReference>
<dbReference type="InterPro" id="IPR000700">
    <property type="entry name" value="PAS-assoc_C"/>
</dbReference>
<comment type="caution">
    <text evidence="7">The sequence shown here is derived from an EMBL/GenBank/DDBJ whole genome shotgun (WGS) entry which is preliminary data.</text>
</comment>
<name>A0A951UDR3_9CYAN</name>
<dbReference type="InterPro" id="IPR035965">
    <property type="entry name" value="PAS-like_dom_sf"/>
</dbReference>
<dbReference type="AlphaFoldDB" id="A0A951UDR3"/>
<gene>
    <name evidence="7" type="ORF">KME25_26520</name>
</gene>
<dbReference type="InterPro" id="IPR001789">
    <property type="entry name" value="Sig_transdc_resp-reg_receiver"/>
</dbReference>
<dbReference type="Proteomes" id="UP000753908">
    <property type="component" value="Unassembled WGS sequence"/>
</dbReference>
<evidence type="ECO:0000256" key="1">
    <source>
        <dbReference type="ARBA" id="ARBA00022553"/>
    </source>
</evidence>
<reference evidence="7" key="1">
    <citation type="submission" date="2021-05" db="EMBL/GenBank/DDBJ databases">
        <authorList>
            <person name="Pietrasiak N."/>
            <person name="Ward R."/>
            <person name="Stajich J.E."/>
            <person name="Kurbessoian T."/>
        </authorList>
    </citation>
    <scope>NUCLEOTIDE SEQUENCE</scope>
    <source>
        <strain evidence="7">CPER-KK1</strain>
    </source>
</reference>
<feature type="domain" description="PAS" evidence="5">
    <location>
        <begin position="132"/>
        <end position="205"/>
    </location>
</feature>
<evidence type="ECO:0000259" key="4">
    <source>
        <dbReference type="PROSITE" id="PS50110"/>
    </source>
</evidence>
<evidence type="ECO:0000313" key="7">
    <source>
        <dbReference type="EMBL" id="MBW4547966.1"/>
    </source>
</evidence>
<dbReference type="SUPFAM" id="SSF52172">
    <property type="entry name" value="CheY-like"/>
    <property type="match status" value="1"/>
</dbReference>
<evidence type="ECO:0000259" key="5">
    <source>
        <dbReference type="PROSITE" id="PS50112"/>
    </source>
</evidence>
<reference evidence="7" key="2">
    <citation type="journal article" date="2022" name="Microbiol. Resour. Announc.">
        <title>Metagenome Sequencing to Explore Phylogenomics of Terrestrial Cyanobacteria.</title>
        <authorList>
            <person name="Ward R.D."/>
            <person name="Stajich J.E."/>
            <person name="Johansen J.R."/>
            <person name="Huntemann M."/>
            <person name="Clum A."/>
            <person name="Foster B."/>
            <person name="Foster B."/>
            <person name="Roux S."/>
            <person name="Palaniappan K."/>
            <person name="Varghese N."/>
            <person name="Mukherjee S."/>
            <person name="Reddy T.B.K."/>
            <person name="Daum C."/>
            <person name="Copeland A."/>
            <person name="Chen I.A."/>
            <person name="Ivanova N.N."/>
            <person name="Kyrpides N.C."/>
            <person name="Shapiro N."/>
            <person name="Eloe-Fadrosh E.A."/>
            <person name="Pietrasiak N."/>
        </authorList>
    </citation>
    <scope>NUCLEOTIDE SEQUENCE</scope>
    <source>
        <strain evidence="7">CPER-KK1</strain>
    </source>
</reference>
<dbReference type="SMART" id="SM00091">
    <property type="entry name" value="PAS"/>
    <property type="match status" value="1"/>
</dbReference>
<dbReference type="InterPro" id="IPR013767">
    <property type="entry name" value="PAS_fold"/>
</dbReference>
<feature type="modified residue" description="4-aspartylphosphate" evidence="2">
    <location>
        <position position="55"/>
    </location>
</feature>
<dbReference type="NCBIfam" id="TIGR00229">
    <property type="entry name" value="sensory_box"/>
    <property type="match status" value="1"/>
</dbReference>
<evidence type="ECO:0000256" key="3">
    <source>
        <dbReference type="SAM" id="Coils"/>
    </source>
</evidence>
<organism evidence="7 8">
    <name type="scientific">Symplocastrum torsivum CPER-KK1</name>
    <dbReference type="NCBI Taxonomy" id="450513"/>
    <lineage>
        <taxon>Bacteria</taxon>
        <taxon>Bacillati</taxon>
        <taxon>Cyanobacteriota</taxon>
        <taxon>Cyanophyceae</taxon>
        <taxon>Oscillatoriophycideae</taxon>
        <taxon>Oscillatoriales</taxon>
        <taxon>Microcoleaceae</taxon>
        <taxon>Symplocastrum</taxon>
    </lineage>
</organism>
<feature type="domain" description="Response regulatory" evidence="4">
    <location>
        <begin position="5"/>
        <end position="120"/>
    </location>
</feature>
<keyword evidence="3" id="KW-0175">Coiled coil</keyword>
<dbReference type="InterPro" id="IPR011006">
    <property type="entry name" value="CheY-like_superfamily"/>
</dbReference>
<sequence>MVRARLLIVEDEGIVALNIQNRLQGLGYSVVATVSSGEEAIQVAGETRPDLILMDIKLDGNVDGIEAAAEINRLFHLPVVYLTAYTNDETLNRAKLTEPYGYILKPFEARDLCTTIEVALYKYQMEQQLREREQWLATTLKSIGDAVITTDTEGLVTFMNPVAEALTRWSLEEVIGNDLTQVFQTINEKTRAVVQNPVLLALQQGITVGLDNHTLLVTKDGAEIPIDDSAAPIKDEVGKILGAVLVFHDNIEKQQSEARLQKNNERLEAEVAKLSEQLSQANAQLRQMEEQLRIEMAQRQGLEREN</sequence>
<dbReference type="Gene3D" id="3.30.450.20">
    <property type="entry name" value="PAS domain"/>
    <property type="match status" value="1"/>
</dbReference>
<protein>
    <submittedName>
        <fullName evidence="7">Response regulator</fullName>
    </submittedName>
</protein>
<dbReference type="GO" id="GO:0000160">
    <property type="term" value="P:phosphorelay signal transduction system"/>
    <property type="evidence" value="ECO:0007669"/>
    <property type="project" value="InterPro"/>
</dbReference>
<evidence type="ECO:0000256" key="2">
    <source>
        <dbReference type="PROSITE-ProRule" id="PRU00169"/>
    </source>
</evidence>
<feature type="domain" description="PAC" evidence="6">
    <location>
        <begin position="210"/>
        <end position="262"/>
    </location>
</feature>
<proteinExistence type="predicted"/>
<dbReference type="PANTHER" id="PTHR44591">
    <property type="entry name" value="STRESS RESPONSE REGULATOR PROTEIN 1"/>
    <property type="match status" value="1"/>
</dbReference>
<dbReference type="Pfam" id="PF00989">
    <property type="entry name" value="PAS"/>
    <property type="match status" value="1"/>
</dbReference>
<dbReference type="CDD" id="cd00130">
    <property type="entry name" value="PAS"/>
    <property type="match status" value="1"/>
</dbReference>
<dbReference type="SUPFAM" id="SSF55785">
    <property type="entry name" value="PYP-like sensor domain (PAS domain)"/>
    <property type="match status" value="1"/>
</dbReference>
<dbReference type="CDD" id="cd17534">
    <property type="entry name" value="REC_DC-like"/>
    <property type="match status" value="1"/>
</dbReference>
<dbReference type="InterPro" id="IPR000014">
    <property type="entry name" value="PAS"/>
</dbReference>
<feature type="coiled-coil region" evidence="3">
    <location>
        <begin position="250"/>
        <end position="305"/>
    </location>
</feature>
<keyword evidence="1 2" id="KW-0597">Phosphoprotein</keyword>